<dbReference type="InterPro" id="IPR006847">
    <property type="entry name" value="IF2_N"/>
</dbReference>
<dbReference type="GO" id="GO:0003743">
    <property type="term" value="F:translation initiation factor activity"/>
    <property type="evidence" value="ECO:0007669"/>
    <property type="project" value="UniProtKB-UniRule"/>
</dbReference>
<accession>A0A6N8KTQ4</accession>
<feature type="binding site" evidence="10">
    <location>
        <begin position="518"/>
        <end position="525"/>
    </location>
    <ligand>
        <name>GTP</name>
        <dbReference type="ChEBI" id="CHEBI:37565"/>
    </ligand>
</feature>
<evidence type="ECO:0000256" key="8">
    <source>
        <dbReference type="ARBA" id="ARBA00023134"/>
    </source>
</evidence>
<dbReference type="InterPro" id="IPR000178">
    <property type="entry name" value="TF_IF2_bacterial-like"/>
</dbReference>
<dbReference type="SUPFAM" id="SSF52156">
    <property type="entry name" value="Initiation factor IF2/eIF5b, domain 3"/>
    <property type="match status" value="1"/>
</dbReference>
<dbReference type="GO" id="GO:0005525">
    <property type="term" value="F:GTP binding"/>
    <property type="evidence" value="ECO:0007669"/>
    <property type="project" value="UniProtKB-KW"/>
</dbReference>
<dbReference type="Pfam" id="PF03144">
    <property type="entry name" value="GTP_EFTU_D2"/>
    <property type="match status" value="1"/>
</dbReference>
<evidence type="ECO:0000259" key="14">
    <source>
        <dbReference type="PROSITE" id="PS51722"/>
    </source>
</evidence>
<organism evidence="15 16">
    <name type="scientific">Sphingobacterium humi</name>
    <dbReference type="NCBI Taxonomy" id="1796905"/>
    <lineage>
        <taxon>Bacteria</taxon>
        <taxon>Pseudomonadati</taxon>
        <taxon>Bacteroidota</taxon>
        <taxon>Sphingobacteriia</taxon>
        <taxon>Sphingobacteriales</taxon>
        <taxon>Sphingobacteriaceae</taxon>
        <taxon>Sphingobacterium</taxon>
    </lineage>
</organism>
<dbReference type="Pfam" id="PF11987">
    <property type="entry name" value="IF-2"/>
    <property type="match status" value="1"/>
</dbReference>
<dbReference type="Pfam" id="PF00009">
    <property type="entry name" value="GTP_EFTU"/>
    <property type="match status" value="1"/>
</dbReference>
<keyword evidence="16" id="KW-1185">Reference proteome</keyword>
<feature type="region of interest" description="Disordered" evidence="13">
    <location>
        <begin position="132"/>
        <end position="379"/>
    </location>
</feature>
<evidence type="ECO:0000256" key="12">
    <source>
        <dbReference type="RuleBase" id="RU000645"/>
    </source>
</evidence>
<dbReference type="InterPro" id="IPR004161">
    <property type="entry name" value="EFTu-like_2"/>
</dbReference>
<evidence type="ECO:0000313" key="15">
    <source>
        <dbReference type="EMBL" id="MVZ60477.1"/>
    </source>
</evidence>
<dbReference type="InterPro" id="IPR044145">
    <property type="entry name" value="IF2_II"/>
</dbReference>
<feature type="compositionally biased region" description="Basic and acidic residues" evidence="13">
    <location>
        <begin position="364"/>
        <end position="379"/>
    </location>
</feature>
<proteinExistence type="inferred from homology"/>
<evidence type="ECO:0000256" key="11">
    <source>
        <dbReference type="RuleBase" id="RU000644"/>
    </source>
</evidence>
<evidence type="ECO:0000313" key="16">
    <source>
        <dbReference type="Proteomes" id="UP000435036"/>
    </source>
</evidence>
<dbReference type="Gene3D" id="2.40.30.10">
    <property type="entry name" value="Translation factors"/>
    <property type="match status" value="2"/>
</dbReference>
<comment type="function">
    <text evidence="9 10 11">One of the essential components for the initiation of protein synthesis. Protects formylmethionyl-tRNA from spontaneous hydrolysis and promotes its binding to the 30S ribosomal subunits. Also involved in the hydrolysis of GTP during the formation of the 70S ribosomal complex.</text>
</comment>
<gene>
    <name evidence="10 15" type="primary">infB</name>
    <name evidence="15" type="ORF">GQF63_00435</name>
</gene>
<dbReference type="PANTHER" id="PTHR43381">
    <property type="entry name" value="TRANSLATION INITIATION FACTOR IF-2-RELATED"/>
    <property type="match status" value="1"/>
</dbReference>
<keyword evidence="5 10" id="KW-0396">Initiation factor</keyword>
<evidence type="ECO:0000256" key="4">
    <source>
        <dbReference type="ARBA" id="ARBA00022490"/>
    </source>
</evidence>
<feature type="binding site" evidence="10">
    <location>
        <begin position="619"/>
        <end position="622"/>
    </location>
    <ligand>
        <name>GTP</name>
        <dbReference type="ChEBI" id="CHEBI:37565"/>
    </ligand>
</feature>
<feature type="compositionally biased region" description="Basic and acidic residues" evidence="13">
    <location>
        <begin position="132"/>
        <end position="218"/>
    </location>
</feature>
<dbReference type="FunFam" id="2.40.30.10:FF:000054">
    <property type="entry name" value="Translation initiation factor IF-2"/>
    <property type="match status" value="1"/>
</dbReference>
<dbReference type="CDD" id="cd03702">
    <property type="entry name" value="IF2_mtIF2_II"/>
    <property type="match status" value="1"/>
</dbReference>
<comment type="subcellular location">
    <subcellularLocation>
        <location evidence="1 10 12">Cytoplasm</location>
    </subcellularLocation>
</comment>
<dbReference type="CDD" id="cd01887">
    <property type="entry name" value="IF2_eIF5B"/>
    <property type="match status" value="1"/>
</dbReference>
<dbReference type="InterPro" id="IPR036925">
    <property type="entry name" value="TIF_IF2_dom3_sf"/>
</dbReference>
<dbReference type="PROSITE" id="PS51722">
    <property type="entry name" value="G_TR_2"/>
    <property type="match status" value="1"/>
</dbReference>
<dbReference type="PROSITE" id="PS01176">
    <property type="entry name" value="IF2"/>
    <property type="match status" value="1"/>
</dbReference>
<dbReference type="Pfam" id="PF22042">
    <property type="entry name" value="EF-G_D2"/>
    <property type="match status" value="1"/>
</dbReference>
<dbReference type="PANTHER" id="PTHR43381:SF5">
    <property type="entry name" value="TR-TYPE G DOMAIN-CONTAINING PROTEIN"/>
    <property type="match status" value="1"/>
</dbReference>
<feature type="compositionally biased region" description="Basic and acidic residues" evidence="13">
    <location>
        <begin position="323"/>
        <end position="335"/>
    </location>
</feature>
<evidence type="ECO:0000256" key="3">
    <source>
        <dbReference type="ARBA" id="ARBA00020675"/>
    </source>
</evidence>
<evidence type="ECO:0000256" key="6">
    <source>
        <dbReference type="ARBA" id="ARBA00022741"/>
    </source>
</evidence>
<comment type="caution">
    <text evidence="15">The sequence shown here is derived from an EMBL/GenBank/DDBJ whole genome shotgun (WGS) entry which is preliminary data.</text>
</comment>
<dbReference type="EMBL" id="WSQA01000001">
    <property type="protein sequence ID" value="MVZ60477.1"/>
    <property type="molecule type" value="Genomic_DNA"/>
</dbReference>
<dbReference type="AlphaFoldDB" id="A0A6N8KTQ4"/>
<dbReference type="Proteomes" id="UP000435036">
    <property type="component" value="Unassembled WGS sequence"/>
</dbReference>
<comment type="caution">
    <text evidence="10">Lacks conserved residue(s) required for the propagation of feature annotation.</text>
</comment>
<evidence type="ECO:0000256" key="1">
    <source>
        <dbReference type="ARBA" id="ARBA00004496"/>
    </source>
</evidence>
<dbReference type="GO" id="GO:0005737">
    <property type="term" value="C:cytoplasm"/>
    <property type="evidence" value="ECO:0007669"/>
    <property type="project" value="UniProtKB-SubCell"/>
</dbReference>
<dbReference type="InterPro" id="IPR023115">
    <property type="entry name" value="TIF_IF2_dom3"/>
</dbReference>
<feature type="domain" description="Tr-type G" evidence="14">
    <location>
        <begin position="509"/>
        <end position="679"/>
    </location>
</feature>
<dbReference type="Gene3D" id="3.40.50.300">
    <property type="entry name" value="P-loop containing nucleotide triphosphate hydrolases"/>
    <property type="match status" value="1"/>
</dbReference>
<keyword evidence="6 10" id="KW-0547">Nucleotide-binding</keyword>
<dbReference type="FunFam" id="3.40.50.300:FF:000019">
    <property type="entry name" value="Translation initiation factor IF-2"/>
    <property type="match status" value="1"/>
</dbReference>
<name>A0A6N8KTQ4_9SPHI</name>
<keyword evidence="7 10" id="KW-0648">Protein biosynthesis</keyword>
<dbReference type="Pfam" id="PF04760">
    <property type="entry name" value="IF2_N"/>
    <property type="match status" value="1"/>
</dbReference>
<evidence type="ECO:0000256" key="5">
    <source>
        <dbReference type="ARBA" id="ARBA00022540"/>
    </source>
</evidence>
<dbReference type="InterPro" id="IPR015760">
    <property type="entry name" value="TIF_IF2"/>
</dbReference>
<dbReference type="FunFam" id="2.40.30.10:FF:000008">
    <property type="entry name" value="Translation initiation factor IF-2"/>
    <property type="match status" value="1"/>
</dbReference>
<feature type="binding site" evidence="10">
    <location>
        <begin position="565"/>
        <end position="569"/>
    </location>
    <ligand>
        <name>GTP</name>
        <dbReference type="ChEBI" id="CHEBI:37565"/>
    </ligand>
</feature>
<dbReference type="InterPro" id="IPR000795">
    <property type="entry name" value="T_Tr_GTP-bd_dom"/>
</dbReference>
<sequence length="1010" mass="110204">MSEGKSINLLKAAKELNIGIGTAVDFLVKKGFDVDSKPNTKLSPEQYGVLLKEFQGDKIVKDEAKQIVIGKIRREESPAGGQAPAEPTEQRDEPAEVKEILIKNTAAAAQADKVEEKKAEEQHSALKVVGKIDLDSLKRGAKPAPKEEPKVEPEETPKVAEKKEVVEPVKKVEEPVAKPVEQPKIEEKKEPIKEVAPKEEAPIKEVKQQPVVEKKPEPVKQQPAQQPAKEEPQDEVIRARSETLSGPKVVGKITLPVSKPHKPVASSSANAGNNNDNKRKRKRTNKGNGPVGQHDGDRNQHQGQGQGHGHGQGQGQGQGQHQNRPDGNRPSRPGDNRQGGNRPGQHGNHPHGNRGGNNRHHDRRKPEVAKEEPSEKEIQDQIKATLARLSGAGKSGKFAQRAKLRRQKRDDIALSAEEAALEQEMMSKVLRVTEFVTANELANLMDVPVTQVIATCMSLGMFVSINQRLDAETLAIVADEFGYQIEFIKPEDEEVAELEEADNEANLIPRAPIVTVMGHVDHGKTSLLDYIRKANVTKGEAGGITQHIGAYAVKLDDGRKITFLDTPGHEAFTAMRARGAKVTDIVIIVIAADDAVMPQTKEAINHAIAAGSPIIFAFTKVDKPGANADRIREQLSAMNILVEDWGGKYQAQEISAKTGENVELLLEKVLLEAELLELKADPKKRAVGSVIESALDKGRGIVTTVLVQGGTLKIGDPILAGSFSGKVKALTNERGERVKEAGPSVPVQILGMSGAPTAGDKLYVLENESEARQVANKRLQLQREQGMRATKHITLDEIGRRLAIGNFKELNIIVKGDVDGSIEALSDSLLKLSTDEIQVNIIHKSVGAISESDVLLASASDAIIIGFQVRPTQNARKLAENEQIDIRLYSIIYDAIEEIKSAMEGMLAPKLEEKIVAEVEIREVFKISKVGTIAGCMVLDGKINRNNDIRIIREGVVIHTGKLASLKRFKDDVKEVAQGYECGLNIDRFNDIQVGDIVEAFEQVEVKRKL</sequence>
<dbReference type="SUPFAM" id="SSF52540">
    <property type="entry name" value="P-loop containing nucleoside triphosphate hydrolases"/>
    <property type="match status" value="1"/>
</dbReference>
<feature type="compositionally biased region" description="Basic residues" evidence="13">
    <location>
        <begin position="348"/>
        <end position="363"/>
    </location>
</feature>
<reference evidence="15 16" key="1">
    <citation type="submission" date="2019-12" db="EMBL/GenBank/DDBJ databases">
        <authorList>
            <person name="Dong K."/>
        </authorList>
    </citation>
    <scope>NUCLEOTIDE SEQUENCE [LARGE SCALE GENOMIC DNA]</scope>
    <source>
        <strain evidence="15 16">JCM 31225</strain>
    </source>
</reference>
<dbReference type="NCBIfam" id="TIGR00231">
    <property type="entry name" value="small_GTP"/>
    <property type="match status" value="1"/>
</dbReference>
<evidence type="ECO:0000256" key="9">
    <source>
        <dbReference type="ARBA" id="ARBA00025162"/>
    </source>
</evidence>
<dbReference type="FunFam" id="3.40.50.10050:FF:000001">
    <property type="entry name" value="Translation initiation factor IF-2"/>
    <property type="match status" value="1"/>
</dbReference>
<dbReference type="RefSeq" id="WP_160367131.1">
    <property type="nucleotide sequence ID" value="NZ_WSQA01000001.1"/>
</dbReference>
<dbReference type="CDD" id="cd03692">
    <property type="entry name" value="mtIF2_IVc"/>
    <property type="match status" value="1"/>
</dbReference>
<feature type="compositionally biased region" description="Low complexity" evidence="13">
    <location>
        <begin position="265"/>
        <end position="275"/>
    </location>
</feature>
<dbReference type="Gene3D" id="3.40.50.10050">
    <property type="entry name" value="Translation initiation factor IF- 2, domain 3"/>
    <property type="match status" value="1"/>
</dbReference>
<dbReference type="InterPro" id="IPR053905">
    <property type="entry name" value="EF-G-like_DII"/>
</dbReference>
<evidence type="ECO:0000256" key="2">
    <source>
        <dbReference type="ARBA" id="ARBA00007733"/>
    </source>
</evidence>
<evidence type="ECO:0000256" key="7">
    <source>
        <dbReference type="ARBA" id="ARBA00022917"/>
    </source>
</evidence>
<dbReference type="GO" id="GO:0003924">
    <property type="term" value="F:GTPase activity"/>
    <property type="evidence" value="ECO:0007669"/>
    <property type="project" value="UniProtKB-UniRule"/>
</dbReference>
<feature type="compositionally biased region" description="Low complexity" evidence="13">
    <location>
        <begin position="336"/>
        <end position="347"/>
    </location>
</feature>
<dbReference type="NCBIfam" id="TIGR00487">
    <property type="entry name" value="IF-2"/>
    <property type="match status" value="1"/>
</dbReference>
<dbReference type="OrthoDB" id="9811804at2"/>
<feature type="region of interest" description="Disordered" evidence="13">
    <location>
        <begin position="71"/>
        <end position="95"/>
    </location>
</feature>
<evidence type="ECO:0000256" key="13">
    <source>
        <dbReference type="SAM" id="MobiDB-lite"/>
    </source>
</evidence>
<dbReference type="InterPro" id="IPR027417">
    <property type="entry name" value="P-loop_NTPase"/>
</dbReference>
<evidence type="ECO:0000256" key="10">
    <source>
        <dbReference type="HAMAP-Rule" id="MF_00100"/>
    </source>
</evidence>
<feature type="compositionally biased region" description="Basic and acidic residues" evidence="13">
    <location>
        <begin position="228"/>
        <end position="241"/>
    </location>
</feature>
<dbReference type="SUPFAM" id="SSF50447">
    <property type="entry name" value="Translation proteins"/>
    <property type="match status" value="2"/>
</dbReference>
<feature type="compositionally biased region" description="Gly residues" evidence="13">
    <location>
        <begin position="304"/>
        <end position="318"/>
    </location>
</feature>
<keyword evidence="8 10" id="KW-0342">GTP-binding</keyword>
<keyword evidence="4 10" id="KW-0963">Cytoplasm</keyword>
<dbReference type="InterPro" id="IPR005225">
    <property type="entry name" value="Small_GTP-bd"/>
</dbReference>
<dbReference type="InterPro" id="IPR009000">
    <property type="entry name" value="Transl_B-barrel_sf"/>
</dbReference>
<dbReference type="HAMAP" id="MF_00100_B">
    <property type="entry name" value="IF_2_B"/>
    <property type="match status" value="1"/>
</dbReference>
<protein>
    <recommendedName>
        <fullName evidence="3 10">Translation initiation factor IF-2</fullName>
    </recommendedName>
</protein>
<comment type="similarity">
    <text evidence="2 10 11">Belongs to the TRAFAC class translation factor GTPase superfamily. Classic translation factor GTPase family. IF-2 subfamily.</text>
</comment>